<organism evidence="2 3">
    <name type="scientific">Sphaerosporella brunnea</name>
    <dbReference type="NCBI Taxonomy" id="1250544"/>
    <lineage>
        <taxon>Eukaryota</taxon>
        <taxon>Fungi</taxon>
        <taxon>Dikarya</taxon>
        <taxon>Ascomycota</taxon>
        <taxon>Pezizomycotina</taxon>
        <taxon>Pezizomycetes</taxon>
        <taxon>Pezizales</taxon>
        <taxon>Pyronemataceae</taxon>
        <taxon>Sphaerosporella</taxon>
    </lineage>
</organism>
<sequence>MFFVATSTEEDECGAYNSSPPSGADTGSCVDMLRPPARHVGQHDAPYRACRVDVVTKLSFFFFFFSRFAVWLSLHWTSSFRLCSSGDIAQPSIGGCVHARVSLCFPIGQVFLRHAPDRSCPAAPAVIVAQHSRPSAPRTLHIRAMSGHRADVCAWKNTTQTSSIRNCTAHSQLVRCRIRRLFSADRLLRGKNAEAVSIIKPLRPEKLLQASERHQQNRLSNQKDTSGTLLPATAAEGAHGSVPPQDGTTSGR</sequence>
<dbReference type="InParanoid" id="A0A5J5EBJ5"/>
<keyword evidence="3" id="KW-1185">Reference proteome</keyword>
<name>A0A5J5EBJ5_9PEZI</name>
<dbReference type="Proteomes" id="UP000326924">
    <property type="component" value="Unassembled WGS sequence"/>
</dbReference>
<feature type="compositionally biased region" description="Polar residues" evidence="1">
    <location>
        <begin position="217"/>
        <end position="228"/>
    </location>
</feature>
<dbReference type="AlphaFoldDB" id="A0A5J5EBJ5"/>
<comment type="caution">
    <text evidence="2">The sequence shown here is derived from an EMBL/GenBank/DDBJ whole genome shotgun (WGS) entry which is preliminary data.</text>
</comment>
<protein>
    <submittedName>
        <fullName evidence="2">Uncharacterized protein</fullName>
    </submittedName>
</protein>
<evidence type="ECO:0000313" key="2">
    <source>
        <dbReference type="EMBL" id="KAA8892654.1"/>
    </source>
</evidence>
<proteinExistence type="predicted"/>
<evidence type="ECO:0000313" key="3">
    <source>
        <dbReference type="Proteomes" id="UP000326924"/>
    </source>
</evidence>
<reference evidence="2 3" key="1">
    <citation type="submission" date="2019-09" db="EMBL/GenBank/DDBJ databases">
        <title>Draft genome of the ectomycorrhizal ascomycete Sphaerosporella brunnea.</title>
        <authorList>
            <consortium name="DOE Joint Genome Institute"/>
            <person name="Benucci G.M."/>
            <person name="Marozzi G."/>
            <person name="Antonielli L."/>
            <person name="Sanchez S."/>
            <person name="Marco P."/>
            <person name="Wang X."/>
            <person name="Falini L.B."/>
            <person name="Barry K."/>
            <person name="Haridas S."/>
            <person name="Lipzen A."/>
            <person name="Labutti K."/>
            <person name="Grigoriev I.V."/>
            <person name="Murat C."/>
            <person name="Martin F."/>
            <person name="Albertini E."/>
            <person name="Donnini D."/>
            <person name="Bonito G."/>
        </authorList>
    </citation>
    <scope>NUCLEOTIDE SEQUENCE [LARGE SCALE GENOMIC DNA]</scope>
    <source>
        <strain evidence="2 3">Sb_GMNB300</strain>
    </source>
</reference>
<gene>
    <name evidence="2" type="ORF">FN846DRAFT_651965</name>
</gene>
<feature type="region of interest" description="Disordered" evidence="1">
    <location>
        <begin position="212"/>
        <end position="252"/>
    </location>
</feature>
<dbReference type="EMBL" id="VXIS01000650">
    <property type="protein sequence ID" value="KAA8892654.1"/>
    <property type="molecule type" value="Genomic_DNA"/>
</dbReference>
<evidence type="ECO:0000256" key="1">
    <source>
        <dbReference type="SAM" id="MobiDB-lite"/>
    </source>
</evidence>
<accession>A0A5J5EBJ5</accession>